<sequence length="282" mass="31330">MRYLDSHVHFWQLARGDYRWLKPDNAALYRDYVPDDLFAAASGCDMEGFIAIQAAATTAETEYLLALADRHERIAGVVGYLNPLADSFAEDYGRLRRHPRFAGIRIDRAIVEPCRQEPAPARLLANLAQLERDGLAVDLLIGPADMPVVAGWLTRLPRLKAAINHIGSPDVRRGELEPWAARMGELASFPRVYCKWSGMITAAGGADAEALAPYIQRTAELFGPSRVLFGSDWPVALTAGTYRDVVQLFERLLPQAWSESERDAARGANARRFYTEAGDRSL</sequence>
<accession>A0ABT6TMB1</accession>
<dbReference type="InterPro" id="IPR032466">
    <property type="entry name" value="Metal_Hydrolase"/>
</dbReference>
<organism evidence="3 4">
    <name type="scientific">Cohnella hashimotonis</name>
    <dbReference type="NCBI Taxonomy" id="2826895"/>
    <lineage>
        <taxon>Bacteria</taxon>
        <taxon>Bacillati</taxon>
        <taxon>Bacillota</taxon>
        <taxon>Bacilli</taxon>
        <taxon>Bacillales</taxon>
        <taxon>Paenibacillaceae</taxon>
        <taxon>Cohnella</taxon>
    </lineage>
</organism>
<protein>
    <submittedName>
        <fullName evidence="3">Amidohydrolase family protein</fullName>
    </submittedName>
</protein>
<keyword evidence="4" id="KW-1185">Reference proteome</keyword>
<dbReference type="PANTHER" id="PTHR43569">
    <property type="entry name" value="AMIDOHYDROLASE"/>
    <property type="match status" value="1"/>
</dbReference>
<gene>
    <name evidence="3" type="ORF">KB449_23760</name>
</gene>
<evidence type="ECO:0000259" key="2">
    <source>
        <dbReference type="Pfam" id="PF04909"/>
    </source>
</evidence>
<dbReference type="InterPro" id="IPR006680">
    <property type="entry name" value="Amidohydro-rel"/>
</dbReference>
<proteinExistence type="inferred from homology"/>
<feature type="domain" description="Amidohydrolase-related" evidence="2">
    <location>
        <begin position="5"/>
        <end position="274"/>
    </location>
</feature>
<dbReference type="Gene3D" id="3.20.20.140">
    <property type="entry name" value="Metal-dependent hydrolases"/>
    <property type="match status" value="1"/>
</dbReference>
<dbReference type="SUPFAM" id="SSF51556">
    <property type="entry name" value="Metallo-dependent hydrolases"/>
    <property type="match status" value="1"/>
</dbReference>
<dbReference type="Pfam" id="PF04909">
    <property type="entry name" value="Amidohydro_2"/>
    <property type="match status" value="1"/>
</dbReference>
<dbReference type="PANTHER" id="PTHR43569:SF2">
    <property type="entry name" value="AMIDOHYDROLASE-RELATED DOMAIN-CONTAINING PROTEIN"/>
    <property type="match status" value="1"/>
</dbReference>
<dbReference type="RefSeq" id="WP_282910726.1">
    <property type="nucleotide sequence ID" value="NZ_JAGRPV010000001.1"/>
</dbReference>
<comment type="similarity">
    <text evidence="1">Belongs to the metallo-dependent hydrolases superfamily.</text>
</comment>
<evidence type="ECO:0000313" key="3">
    <source>
        <dbReference type="EMBL" id="MDI4647988.1"/>
    </source>
</evidence>
<dbReference type="Proteomes" id="UP001161691">
    <property type="component" value="Unassembled WGS sequence"/>
</dbReference>
<dbReference type="EMBL" id="JAGRPV010000001">
    <property type="protein sequence ID" value="MDI4647988.1"/>
    <property type="molecule type" value="Genomic_DNA"/>
</dbReference>
<evidence type="ECO:0000313" key="4">
    <source>
        <dbReference type="Proteomes" id="UP001161691"/>
    </source>
</evidence>
<reference evidence="3" key="1">
    <citation type="submission" date="2023-04" db="EMBL/GenBank/DDBJ databases">
        <title>Comparative genomic analysis of Cohnella hashimotonis sp. nov., isolated from the International Space Station.</title>
        <authorList>
            <person name="Venkateswaran K."/>
            <person name="Simpson A."/>
        </authorList>
    </citation>
    <scope>NUCLEOTIDE SEQUENCE</scope>
    <source>
        <strain evidence="3">F6_2S_P_1</strain>
    </source>
</reference>
<comment type="caution">
    <text evidence="3">The sequence shown here is derived from an EMBL/GenBank/DDBJ whole genome shotgun (WGS) entry which is preliminary data.</text>
</comment>
<dbReference type="InterPro" id="IPR052350">
    <property type="entry name" value="Metallo-dep_Lactonases"/>
</dbReference>
<name>A0ABT6TMB1_9BACL</name>
<evidence type="ECO:0000256" key="1">
    <source>
        <dbReference type="ARBA" id="ARBA00038310"/>
    </source>
</evidence>